<dbReference type="PROSITE" id="PS00122">
    <property type="entry name" value="CARBOXYLESTERASE_B_1"/>
    <property type="match status" value="1"/>
</dbReference>
<dbReference type="GeneID" id="54563514"/>
<feature type="domain" description="Carboxylesterase type B" evidence="4">
    <location>
        <begin position="7"/>
        <end position="341"/>
    </location>
</feature>
<name>A0A6A6C6C3_ZASCE</name>
<dbReference type="SUPFAM" id="SSF53474">
    <property type="entry name" value="alpha/beta-Hydrolases"/>
    <property type="match status" value="1"/>
</dbReference>
<proteinExistence type="inferred from homology"/>
<gene>
    <name evidence="5" type="ORF">M409DRAFT_31813</name>
</gene>
<keyword evidence="2 3" id="KW-0378">Hydrolase</keyword>
<feature type="non-terminal residue" evidence="5">
    <location>
        <position position="492"/>
    </location>
</feature>
<dbReference type="EC" id="3.1.1.-" evidence="3"/>
<sequence length="492" mass="53000">SWTIGQAVNTTSGLVHGHRAPNATLVSEYLGIPFARPPVDDLRFAPPVKYHNTSSVSGAAFGFSCPQIISPPPENVSYSARNVAAVVGNYGQIPNEDCLTLNIWTKPQTGSLLKPVMVWIYGGSFDGGGSNLTGYSGQYWSDTEDVVFVTFNYRLGIFGFPGGPELTQNVALLDQRMALEWVRDNIGGFGGDPGRITLFGESAGAGSTDYYTYIWLDDPIIQGAIMQSGSASANGTNSPAATQAARWYDVARAVGCGDNTTHSTEAVVDCMRNSRNVTTEKLLASTTPSSVPFKAAFGPTVDEKTVFSNYSQRVQAGKLMKTPVLVGSNDDEFGLISIVPLGNITLPKSPELLQPLLDQGTKASFTCPANEQARLRWSLDIPAWQYRYFPSFPNINIPGAEGRAYHSSEIWPMFGTDQSVGKAPSTDAERTVGNYVRSAWAAFAHCPEKGLSNLLGWPEYSPQPNSTSLVLLGKDLGRVVEFSPRSAYDGNC</sequence>
<dbReference type="OrthoDB" id="408631at2759"/>
<dbReference type="InterPro" id="IPR019826">
    <property type="entry name" value="Carboxylesterase_B_AS"/>
</dbReference>
<evidence type="ECO:0000313" key="6">
    <source>
        <dbReference type="Proteomes" id="UP000799537"/>
    </source>
</evidence>
<evidence type="ECO:0000256" key="2">
    <source>
        <dbReference type="ARBA" id="ARBA00022801"/>
    </source>
</evidence>
<comment type="similarity">
    <text evidence="1 3">Belongs to the type-B carboxylesterase/lipase family.</text>
</comment>
<evidence type="ECO:0000259" key="4">
    <source>
        <dbReference type="Pfam" id="PF00135"/>
    </source>
</evidence>
<evidence type="ECO:0000256" key="1">
    <source>
        <dbReference type="ARBA" id="ARBA00005964"/>
    </source>
</evidence>
<dbReference type="RefSeq" id="XP_033663616.1">
    <property type="nucleotide sequence ID" value="XM_033810242.1"/>
</dbReference>
<dbReference type="Proteomes" id="UP000799537">
    <property type="component" value="Unassembled WGS sequence"/>
</dbReference>
<keyword evidence="6" id="KW-1185">Reference proteome</keyword>
<feature type="non-terminal residue" evidence="5">
    <location>
        <position position="1"/>
    </location>
</feature>
<dbReference type="Gene3D" id="3.40.50.1820">
    <property type="entry name" value="alpha/beta hydrolase"/>
    <property type="match status" value="1"/>
</dbReference>
<dbReference type="InterPro" id="IPR002018">
    <property type="entry name" value="CarbesteraseB"/>
</dbReference>
<evidence type="ECO:0000313" key="5">
    <source>
        <dbReference type="EMBL" id="KAF2162727.1"/>
    </source>
</evidence>
<dbReference type="AlphaFoldDB" id="A0A6A6C6C3"/>
<dbReference type="InterPro" id="IPR050309">
    <property type="entry name" value="Type-B_Carboxylest/Lipase"/>
</dbReference>
<accession>A0A6A6C6C3</accession>
<dbReference type="PANTHER" id="PTHR11559">
    <property type="entry name" value="CARBOXYLESTERASE"/>
    <property type="match status" value="1"/>
</dbReference>
<protein>
    <recommendedName>
        <fullName evidence="3">Carboxylic ester hydrolase</fullName>
        <ecNumber evidence="3">3.1.1.-</ecNumber>
    </recommendedName>
</protein>
<organism evidence="5 6">
    <name type="scientific">Zasmidium cellare ATCC 36951</name>
    <dbReference type="NCBI Taxonomy" id="1080233"/>
    <lineage>
        <taxon>Eukaryota</taxon>
        <taxon>Fungi</taxon>
        <taxon>Dikarya</taxon>
        <taxon>Ascomycota</taxon>
        <taxon>Pezizomycotina</taxon>
        <taxon>Dothideomycetes</taxon>
        <taxon>Dothideomycetidae</taxon>
        <taxon>Mycosphaerellales</taxon>
        <taxon>Mycosphaerellaceae</taxon>
        <taxon>Zasmidium</taxon>
    </lineage>
</organism>
<evidence type="ECO:0000256" key="3">
    <source>
        <dbReference type="RuleBase" id="RU361235"/>
    </source>
</evidence>
<dbReference type="EMBL" id="ML993612">
    <property type="protein sequence ID" value="KAF2162727.1"/>
    <property type="molecule type" value="Genomic_DNA"/>
</dbReference>
<dbReference type="Pfam" id="PF00135">
    <property type="entry name" value="COesterase"/>
    <property type="match status" value="1"/>
</dbReference>
<reference evidence="5" key="1">
    <citation type="journal article" date="2020" name="Stud. Mycol.">
        <title>101 Dothideomycetes genomes: a test case for predicting lifestyles and emergence of pathogens.</title>
        <authorList>
            <person name="Haridas S."/>
            <person name="Albert R."/>
            <person name="Binder M."/>
            <person name="Bloem J."/>
            <person name="Labutti K."/>
            <person name="Salamov A."/>
            <person name="Andreopoulos B."/>
            <person name="Baker S."/>
            <person name="Barry K."/>
            <person name="Bills G."/>
            <person name="Bluhm B."/>
            <person name="Cannon C."/>
            <person name="Castanera R."/>
            <person name="Culley D."/>
            <person name="Daum C."/>
            <person name="Ezra D."/>
            <person name="Gonzalez J."/>
            <person name="Henrissat B."/>
            <person name="Kuo A."/>
            <person name="Liang C."/>
            <person name="Lipzen A."/>
            <person name="Lutzoni F."/>
            <person name="Magnuson J."/>
            <person name="Mondo S."/>
            <person name="Nolan M."/>
            <person name="Ohm R."/>
            <person name="Pangilinan J."/>
            <person name="Park H.-J."/>
            <person name="Ramirez L."/>
            <person name="Alfaro M."/>
            <person name="Sun H."/>
            <person name="Tritt A."/>
            <person name="Yoshinaga Y."/>
            <person name="Zwiers L.-H."/>
            <person name="Turgeon B."/>
            <person name="Goodwin S."/>
            <person name="Spatafora J."/>
            <person name="Crous P."/>
            <person name="Grigoriev I."/>
        </authorList>
    </citation>
    <scope>NUCLEOTIDE SEQUENCE</scope>
    <source>
        <strain evidence="5">ATCC 36951</strain>
    </source>
</reference>
<dbReference type="InterPro" id="IPR029058">
    <property type="entry name" value="AB_hydrolase_fold"/>
</dbReference>
<dbReference type="GO" id="GO:0016787">
    <property type="term" value="F:hydrolase activity"/>
    <property type="evidence" value="ECO:0007669"/>
    <property type="project" value="UniProtKB-KW"/>
</dbReference>